<accession>A0ABR4QRY2</accession>
<gene>
    <name evidence="2" type="ORF">TcWFU_006547</name>
</gene>
<keyword evidence="3" id="KW-1185">Reference proteome</keyword>
<reference evidence="2 3" key="1">
    <citation type="journal article" date="2022" name="Front. Cell. Infect. Microbiol.">
        <title>The Genomes of Two Strains of Taenia crassiceps the Animal Model for the Study of Human Cysticercosis.</title>
        <authorList>
            <person name="Bobes R.J."/>
            <person name="Estrada K."/>
            <person name="Rios-Valencia D.G."/>
            <person name="Calderon-Gallegos A."/>
            <person name="de la Torre P."/>
            <person name="Carrero J.C."/>
            <person name="Sanchez-Flores A."/>
            <person name="Laclette J.P."/>
        </authorList>
    </citation>
    <scope>NUCLEOTIDE SEQUENCE [LARGE SCALE GENOMIC DNA]</scope>
    <source>
        <strain evidence="2">WFUcys</strain>
    </source>
</reference>
<organism evidence="2 3">
    <name type="scientific">Taenia crassiceps</name>
    <dbReference type="NCBI Taxonomy" id="6207"/>
    <lineage>
        <taxon>Eukaryota</taxon>
        <taxon>Metazoa</taxon>
        <taxon>Spiralia</taxon>
        <taxon>Lophotrochozoa</taxon>
        <taxon>Platyhelminthes</taxon>
        <taxon>Cestoda</taxon>
        <taxon>Eucestoda</taxon>
        <taxon>Cyclophyllidea</taxon>
        <taxon>Taeniidae</taxon>
        <taxon>Taenia</taxon>
    </lineage>
</organism>
<dbReference type="Proteomes" id="UP001651158">
    <property type="component" value="Unassembled WGS sequence"/>
</dbReference>
<dbReference type="EMBL" id="JAKROA010000001">
    <property type="protein sequence ID" value="KAL5112342.1"/>
    <property type="molecule type" value="Genomic_DNA"/>
</dbReference>
<comment type="caution">
    <text evidence="2">The sequence shown here is derived from an EMBL/GenBank/DDBJ whole genome shotgun (WGS) entry which is preliminary data.</text>
</comment>
<feature type="chain" id="PRO_5047326226" evidence="1">
    <location>
        <begin position="29"/>
        <end position="90"/>
    </location>
</feature>
<evidence type="ECO:0000256" key="1">
    <source>
        <dbReference type="SAM" id="SignalP"/>
    </source>
</evidence>
<feature type="signal peptide" evidence="1">
    <location>
        <begin position="1"/>
        <end position="28"/>
    </location>
</feature>
<protein>
    <submittedName>
        <fullName evidence="2">Uncharacterized protein</fullName>
    </submittedName>
</protein>
<evidence type="ECO:0000313" key="3">
    <source>
        <dbReference type="Proteomes" id="UP001651158"/>
    </source>
</evidence>
<keyword evidence="1" id="KW-0732">Signal</keyword>
<name>A0ABR4QRY2_9CEST</name>
<sequence length="90" mass="10043">MFPQCVDMKTAFAAITLMLLLTDPVIEALPSGPRGLERVDTDLELPPLAIEQVVDEKLSLVKDFLDDYFADQKGPSSTRKRAIRLLRLGK</sequence>
<proteinExistence type="predicted"/>
<evidence type="ECO:0000313" key="2">
    <source>
        <dbReference type="EMBL" id="KAL5112342.1"/>
    </source>
</evidence>